<accession>A0A2T0A076</accession>
<protein>
    <submittedName>
        <fullName evidence="2">Uncharacterized protein</fullName>
    </submittedName>
</protein>
<organism evidence="2 3">
    <name type="scientific">Rhodotorula toruloides</name>
    <name type="common">Yeast</name>
    <name type="synonym">Rhodosporidium toruloides</name>
    <dbReference type="NCBI Taxonomy" id="5286"/>
    <lineage>
        <taxon>Eukaryota</taxon>
        <taxon>Fungi</taxon>
        <taxon>Dikarya</taxon>
        <taxon>Basidiomycota</taxon>
        <taxon>Pucciniomycotina</taxon>
        <taxon>Microbotryomycetes</taxon>
        <taxon>Sporidiobolales</taxon>
        <taxon>Sporidiobolaceae</taxon>
        <taxon>Rhodotorula</taxon>
    </lineage>
</organism>
<name>A0A2T0A076_RHOTO</name>
<evidence type="ECO:0000256" key="1">
    <source>
        <dbReference type="SAM" id="MobiDB-lite"/>
    </source>
</evidence>
<evidence type="ECO:0000313" key="3">
    <source>
        <dbReference type="Proteomes" id="UP000239560"/>
    </source>
</evidence>
<gene>
    <name evidence="2" type="ORF">AAT19DRAFT_10257</name>
</gene>
<dbReference type="EMBL" id="LCTV02000012">
    <property type="protein sequence ID" value="PRQ71399.1"/>
    <property type="molecule type" value="Genomic_DNA"/>
</dbReference>
<comment type="caution">
    <text evidence="2">The sequence shown here is derived from an EMBL/GenBank/DDBJ whole genome shotgun (WGS) entry which is preliminary data.</text>
</comment>
<sequence length="86" mass="9898">MKAWWCKLTLLEARQGQRREQDQSHSARGSRPPPLRSPDSNSSSETRQRPPSKRVAALSLSSSCRGCEKGTVTRRRVYSTRQRERE</sequence>
<feature type="region of interest" description="Disordered" evidence="1">
    <location>
        <begin position="15"/>
        <end position="61"/>
    </location>
</feature>
<dbReference type="AlphaFoldDB" id="A0A2T0A076"/>
<evidence type="ECO:0000313" key="2">
    <source>
        <dbReference type="EMBL" id="PRQ71399.1"/>
    </source>
</evidence>
<proteinExistence type="predicted"/>
<feature type="compositionally biased region" description="Basic and acidic residues" evidence="1">
    <location>
        <begin position="15"/>
        <end position="25"/>
    </location>
</feature>
<dbReference type="Proteomes" id="UP000239560">
    <property type="component" value="Unassembled WGS sequence"/>
</dbReference>
<reference evidence="2 3" key="1">
    <citation type="journal article" date="2018" name="Elife">
        <title>Functional genomics of lipid metabolism in the oleaginous yeast Rhodosporidium toruloides.</title>
        <authorList>
            <person name="Coradetti S.T."/>
            <person name="Pinel D."/>
            <person name="Geiselman G."/>
            <person name="Ito M."/>
            <person name="Mondo S."/>
            <person name="Reilly M.C."/>
            <person name="Cheng Y.F."/>
            <person name="Bauer S."/>
            <person name="Grigoriev I."/>
            <person name="Gladden J.M."/>
            <person name="Simmons B.A."/>
            <person name="Brem R."/>
            <person name="Arkin A.P."/>
            <person name="Skerker J.M."/>
        </authorList>
    </citation>
    <scope>NUCLEOTIDE SEQUENCE [LARGE SCALE GENOMIC DNA]</scope>
    <source>
        <strain evidence="2 3">NBRC 0880</strain>
    </source>
</reference>